<keyword evidence="1 3" id="KW-0808">Transferase</keyword>
<dbReference type="PANTHER" id="PTHR46401:SF2">
    <property type="entry name" value="GLYCOSYLTRANSFERASE WBBK-RELATED"/>
    <property type="match status" value="1"/>
</dbReference>
<proteinExistence type="predicted"/>
<accession>A0A543HYI4</accession>
<gene>
    <name evidence="3" type="ORF">FB466_1669</name>
</gene>
<dbReference type="RefSeq" id="WP_141917470.1">
    <property type="nucleotide sequence ID" value="NZ_BAAAYS010000011.1"/>
</dbReference>
<dbReference type="Gene3D" id="3.40.50.2000">
    <property type="entry name" value="Glycogen Phosphorylase B"/>
    <property type="match status" value="1"/>
</dbReference>
<dbReference type="GO" id="GO:0016757">
    <property type="term" value="F:glycosyltransferase activity"/>
    <property type="evidence" value="ECO:0007669"/>
    <property type="project" value="InterPro"/>
</dbReference>
<dbReference type="PANTHER" id="PTHR46401">
    <property type="entry name" value="GLYCOSYLTRANSFERASE WBBK-RELATED"/>
    <property type="match status" value="1"/>
</dbReference>
<feature type="domain" description="Glycosyl transferase family 1" evidence="2">
    <location>
        <begin position="174"/>
        <end position="261"/>
    </location>
</feature>
<keyword evidence="4" id="KW-1185">Reference proteome</keyword>
<dbReference type="OrthoDB" id="9771846at2"/>
<dbReference type="GO" id="GO:0009103">
    <property type="term" value="P:lipopolysaccharide biosynthetic process"/>
    <property type="evidence" value="ECO:0007669"/>
    <property type="project" value="TreeGrafter"/>
</dbReference>
<evidence type="ECO:0000259" key="2">
    <source>
        <dbReference type="Pfam" id="PF00534"/>
    </source>
</evidence>
<comment type="caution">
    <text evidence="3">The sequence shown here is derived from an EMBL/GenBank/DDBJ whole genome shotgun (WGS) entry which is preliminary data.</text>
</comment>
<sequence>MPTILVFPQYDNPYLTILSLAPQSQGYTVVSELTLTKLIDRLHSLKNGDTFHLHWTAPICQTATDADAARKNLDTFREATRAALGRGVTVLWTVHNTLPHELTYRELEIELCEFLASTATRVIQLSEKTADVVSETYTLPPDRLVTLPLSSYLGVYPISATRAEAREHFGLDEDAGPVIVFVGQIRPYKGLKTLFDAVEILTKQYPKIALLVAGNTRAEARAELSALFPPSAQVVSQLTFVADEEIQWWFTAADIAVFPYQAILNSSSVFLSATFGRPCIIPDGEPLRSQFEGEAWVTRYPTGGGAGEEAESLARAISASVPHTEATGQAAFRFARAHLPFELSLTYLDLLQSLNRANEVTASGATLATDE</sequence>
<name>A0A543HYI4_9MICO</name>
<dbReference type="Proteomes" id="UP000318331">
    <property type="component" value="Unassembled WGS sequence"/>
</dbReference>
<dbReference type="EMBL" id="VFPN01000002">
    <property type="protein sequence ID" value="TQM63407.1"/>
    <property type="molecule type" value="Genomic_DNA"/>
</dbReference>
<protein>
    <submittedName>
        <fullName evidence="3">Glycosyltransferase involved in cell wall biosynthesis</fullName>
    </submittedName>
</protein>
<dbReference type="AlphaFoldDB" id="A0A543HYI4"/>
<dbReference type="SUPFAM" id="SSF53756">
    <property type="entry name" value="UDP-Glycosyltransferase/glycogen phosphorylase"/>
    <property type="match status" value="1"/>
</dbReference>
<organism evidence="3 4">
    <name type="scientific">Klugiella xanthotipulae</name>
    <dbReference type="NCBI Taxonomy" id="244735"/>
    <lineage>
        <taxon>Bacteria</taxon>
        <taxon>Bacillati</taxon>
        <taxon>Actinomycetota</taxon>
        <taxon>Actinomycetes</taxon>
        <taxon>Micrococcales</taxon>
        <taxon>Microbacteriaceae</taxon>
        <taxon>Klugiella</taxon>
    </lineage>
</organism>
<dbReference type="Pfam" id="PF00534">
    <property type="entry name" value="Glycos_transf_1"/>
    <property type="match status" value="1"/>
</dbReference>
<evidence type="ECO:0000313" key="3">
    <source>
        <dbReference type="EMBL" id="TQM63407.1"/>
    </source>
</evidence>
<evidence type="ECO:0000256" key="1">
    <source>
        <dbReference type="ARBA" id="ARBA00022679"/>
    </source>
</evidence>
<dbReference type="InterPro" id="IPR001296">
    <property type="entry name" value="Glyco_trans_1"/>
</dbReference>
<reference evidence="3 4" key="1">
    <citation type="submission" date="2019-06" db="EMBL/GenBank/DDBJ databases">
        <title>Sequencing the genomes of 1000 actinobacteria strains.</title>
        <authorList>
            <person name="Klenk H.-P."/>
        </authorList>
    </citation>
    <scope>NUCLEOTIDE SEQUENCE [LARGE SCALE GENOMIC DNA]</scope>
    <source>
        <strain evidence="3 4">DSM 18031</strain>
    </source>
</reference>
<evidence type="ECO:0000313" key="4">
    <source>
        <dbReference type="Proteomes" id="UP000318331"/>
    </source>
</evidence>
<dbReference type="CDD" id="cd03801">
    <property type="entry name" value="GT4_PimA-like"/>
    <property type="match status" value="1"/>
</dbReference>